<gene>
    <name evidence="2" type="ORF">GTG28_15935</name>
</gene>
<dbReference type="Proteomes" id="UP000478571">
    <property type="component" value="Unassembled WGS sequence"/>
</dbReference>
<dbReference type="InterPro" id="IPR001296">
    <property type="entry name" value="Glyco_trans_1"/>
</dbReference>
<dbReference type="PANTHER" id="PTHR12526">
    <property type="entry name" value="GLYCOSYLTRANSFERASE"/>
    <property type="match status" value="1"/>
</dbReference>
<evidence type="ECO:0000259" key="1">
    <source>
        <dbReference type="Pfam" id="PF00534"/>
    </source>
</evidence>
<dbReference type="GO" id="GO:0016757">
    <property type="term" value="F:glycosyltransferase activity"/>
    <property type="evidence" value="ECO:0007669"/>
    <property type="project" value="InterPro"/>
</dbReference>
<dbReference type="AlphaFoldDB" id="A0A6L8M3Z9"/>
<name>A0A6L8M3Z9_9VIBR</name>
<dbReference type="Gene3D" id="3.40.50.2000">
    <property type="entry name" value="Glycogen Phosphorylase B"/>
    <property type="match status" value="2"/>
</dbReference>
<proteinExistence type="predicted"/>
<sequence length="333" mass="37968">MIYLLVLDIELNGGIEKSTLNLKDNLVSFYGEDNVKIVSIRNDNKDSIFSNISFLKKLSKTFKSGDVVISMYDRISILLSIIFGIGFRNNKKPKLISFQHADYYAHSLSVRLLRILSYKFVDKIVTLTKKDASLYHNKKAVCTIPNSIPDITIETPHWSDRNIDFISVGRLVEVKQFNYVVDLIPIINDEVSYRFNIYGDGPERTNLEKKVVNLGLEVDEVLKGNIDNVFLPMKNSKVLLVTSQRESFSMVIIEAMLCGCIVISFDCETGPREIITDNHDGFLVRPNDLNAIKEIFDFLIRNADEAERISANAKLTAEKYKNSNVLKNWIEII</sequence>
<evidence type="ECO:0000313" key="3">
    <source>
        <dbReference type="Proteomes" id="UP000478571"/>
    </source>
</evidence>
<keyword evidence="2" id="KW-0808">Transferase</keyword>
<comment type="caution">
    <text evidence="2">The sequence shown here is derived from an EMBL/GenBank/DDBJ whole genome shotgun (WGS) entry which is preliminary data.</text>
</comment>
<dbReference type="RefSeq" id="WP_160931595.1">
    <property type="nucleotide sequence ID" value="NZ_WWEU01000006.1"/>
</dbReference>
<dbReference type="GO" id="GO:1901135">
    <property type="term" value="P:carbohydrate derivative metabolic process"/>
    <property type="evidence" value="ECO:0007669"/>
    <property type="project" value="UniProtKB-ARBA"/>
</dbReference>
<reference evidence="2 3" key="1">
    <citation type="submission" date="2020-01" db="EMBL/GenBank/DDBJ databases">
        <title>Draft Genome Sequence of Vibrio sp. strain OCN044, Isolated from a Healthy Coral at Palmyra Atoll.</title>
        <authorList>
            <person name="Videau P."/>
            <person name="Loughran R."/>
            <person name="Esquivel A."/>
            <person name="Deadmond M."/>
            <person name="Paddock B.E."/>
            <person name="Saw J.H."/>
            <person name="Ushijima B."/>
        </authorList>
    </citation>
    <scope>NUCLEOTIDE SEQUENCE [LARGE SCALE GENOMIC DNA]</scope>
    <source>
        <strain evidence="2 3">OCN044</strain>
    </source>
</reference>
<organism evidence="2 3">
    <name type="scientific">Vibrio tetraodonis subsp. pristinus</name>
    <dbReference type="NCBI Taxonomy" id="2695891"/>
    <lineage>
        <taxon>Bacteria</taxon>
        <taxon>Pseudomonadati</taxon>
        <taxon>Pseudomonadota</taxon>
        <taxon>Gammaproteobacteria</taxon>
        <taxon>Vibrionales</taxon>
        <taxon>Vibrionaceae</taxon>
        <taxon>Vibrio</taxon>
    </lineage>
</organism>
<dbReference type="SUPFAM" id="SSF53756">
    <property type="entry name" value="UDP-Glycosyltransferase/glycogen phosphorylase"/>
    <property type="match status" value="1"/>
</dbReference>
<accession>A0A6L8M3Z9</accession>
<keyword evidence="3" id="KW-1185">Reference proteome</keyword>
<dbReference type="EMBL" id="WWEU01000006">
    <property type="protein sequence ID" value="MYM60719.1"/>
    <property type="molecule type" value="Genomic_DNA"/>
</dbReference>
<protein>
    <submittedName>
        <fullName evidence="2">Glycosyltransferase</fullName>
    </submittedName>
</protein>
<dbReference type="Pfam" id="PF00534">
    <property type="entry name" value="Glycos_transf_1"/>
    <property type="match status" value="1"/>
</dbReference>
<feature type="domain" description="Glycosyl transferase family 1" evidence="1">
    <location>
        <begin position="160"/>
        <end position="314"/>
    </location>
</feature>
<evidence type="ECO:0000313" key="2">
    <source>
        <dbReference type="EMBL" id="MYM60719.1"/>
    </source>
</evidence>